<proteinExistence type="predicted"/>
<protein>
    <recommendedName>
        <fullName evidence="3">YheC/D like ATP-grasp</fullName>
    </recommendedName>
</protein>
<dbReference type="RefSeq" id="WP_188647618.1">
    <property type="nucleotide sequence ID" value="NZ_BMHQ01000006.1"/>
</dbReference>
<gene>
    <name evidence="1" type="primary">yheD</name>
    <name evidence="1" type="ORF">GCM10011571_18590</name>
</gene>
<sequence length="443" mass="50602">MSYPKAGWIALQKGANSLVFIPHPRSKPRSDYPGALRVLLGHRLLKTLPVQTPAIPVSSPRLLPTRLIEWKEGTYKAGPFIAILTSKGNGSTFCGNRQNFIDIIRMGKRMGVTVFVLTPEGLQPDSRTVRGYMLDTRKGGKGWISGTLPFPDVVYNRIPSRFAEQQQAEQDAIRLLTKMENVHLFNPGFFDKWTLYLYLKRSAELCDLLPETVQWGNREAFFQLLQRHSILYLKPIDGKAGHGMIRVTKQDQHFETIYQTLKQKQRFLSQTREELYRLLQTLIQSRKYVLQQGIPLARYLGSPFDLRLLLQKDGTGTWQITGKGIRLAGQKAISTHVPMGGSIEDAEVVLGYLFSERQAEKMEKLENTAIRIARHIEEQQGHTLGEMSMDMGIDNQEKLWFFEANAKPMKFDEPDIRERSLQQLIQYCLYLSGFSRAAAQERG</sequence>
<evidence type="ECO:0008006" key="3">
    <source>
        <dbReference type="Google" id="ProtNLM"/>
    </source>
</evidence>
<evidence type="ECO:0000313" key="2">
    <source>
        <dbReference type="Proteomes" id="UP000625210"/>
    </source>
</evidence>
<dbReference type="AlphaFoldDB" id="A0A8J2VF67"/>
<evidence type="ECO:0000313" key="1">
    <source>
        <dbReference type="EMBL" id="GGE17180.1"/>
    </source>
</evidence>
<dbReference type="Pfam" id="PF14398">
    <property type="entry name" value="ATPgrasp_YheCD"/>
    <property type="match status" value="1"/>
</dbReference>
<organism evidence="1 2">
    <name type="scientific">Marinithermofilum abyssi</name>
    <dbReference type="NCBI Taxonomy" id="1571185"/>
    <lineage>
        <taxon>Bacteria</taxon>
        <taxon>Bacillati</taxon>
        <taxon>Bacillota</taxon>
        <taxon>Bacilli</taxon>
        <taxon>Bacillales</taxon>
        <taxon>Thermoactinomycetaceae</taxon>
        <taxon>Marinithermofilum</taxon>
    </lineage>
</organism>
<dbReference type="SUPFAM" id="SSF56059">
    <property type="entry name" value="Glutathione synthetase ATP-binding domain-like"/>
    <property type="match status" value="1"/>
</dbReference>
<keyword evidence="2" id="KW-1185">Reference proteome</keyword>
<comment type="caution">
    <text evidence="1">The sequence shown here is derived from an EMBL/GenBank/DDBJ whole genome shotgun (WGS) entry which is preliminary data.</text>
</comment>
<dbReference type="Proteomes" id="UP000625210">
    <property type="component" value="Unassembled WGS sequence"/>
</dbReference>
<dbReference type="EMBL" id="BMHQ01000006">
    <property type="protein sequence ID" value="GGE17180.1"/>
    <property type="molecule type" value="Genomic_DNA"/>
</dbReference>
<dbReference type="InterPro" id="IPR026838">
    <property type="entry name" value="YheC/D"/>
</dbReference>
<reference evidence="1" key="2">
    <citation type="submission" date="2020-09" db="EMBL/GenBank/DDBJ databases">
        <authorList>
            <person name="Sun Q."/>
            <person name="Zhou Y."/>
        </authorList>
    </citation>
    <scope>NUCLEOTIDE SEQUENCE</scope>
    <source>
        <strain evidence="1">CGMCC 1.15179</strain>
    </source>
</reference>
<reference evidence="1" key="1">
    <citation type="journal article" date="2014" name="Int. J. Syst. Evol. Microbiol.">
        <title>Complete genome sequence of Corynebacterium casei LMG S-19264T (=DSM 44701T), isolated from a smear-ripened cheese.</title>
        <authorList>
            <consortium name="US DOE Joint Genome Institute (JGI-PGF)"/>
            <person name="Walter F."/>
            <person name="Albersmeier A."/>
            <person name="Kalinowski J."/>
            <person name="Ruckert C."/>
        </authorList>
    </citation>
    <scope>NUCLEOTIDE SEQUENCE</scope>
    <source>
        <strain evidence="1">CGMCC 1.15179</strain>
    </source>
</reference>
<accession>A0A8J2VF67</accession>
<name>A0A8J2VF67_9BACL</name>